<evidence type="ECO:0000313" key="2">
    <source>
        <dbReference type="EMBL" id="PIC47690.1"/>
    </source>
</evidence>
<proteinExistence type="predicted"/>
<dbReference type="AlphaFoldDB" id="A0A2G5V7G9"/>
<gene>
    <name evidence="2" type="primary">Cnig_chr_II.g6948</name>
    <name evidence="2" type="ORF">B9Z55_006948</name>
</gene>
<accession>A0A2G5V7G9</accession>
<organism evidence="2 3">
    <name type="scientific">Caenorhabditis nigoni</name>
    <dbReference type="NCBI Taxonomy" id="1611254"/>
    <lineage>
        <taxon>Eukaryota</taxon>
        <taxon>Metazoa</taxon>
        <taxon>Ecdysozoa</taxon>
        <taxon>Nematoda</taxon>
        <taxon>Chromadorea</taxon>
        <taxon>Rhabditida</taxon>
        <taxon>Rhabditina</taxon>
        <taxon>Rhabditomorpha</taxon>
        <taxon>Rhabditoidea</taxon>
        <taxon>Rhabditidae</taxon>
        <taxon>Peloderinae</taxon>
        <taxon>Caenorhabditis</taxon>
    </lineage>
</organism>
<keyword evidence="3" id="KW-1185">Reference proteome</keyword>
<protein>
    <recommendedName>
        <fullName evidence="4">Transmembrane protein</fullName>
    </recommendedName>
</protein>
<reference evidence="3" key="1">
    <citation type="submission" date="2017-10" db="EMBL/GenBank/DDBJ databases">
        <title>Rapid genome shrinkage in a self-fertile nematode reveals novel sperm competition proteins.</title>
        <authorList>
            <person name="Yin D."/>
            <person name="Schwarz E.M."/>
            <person name="Thomas C.G."/>
            <person name="Felde R.L."/>
            <person name="Korf I.F."/>
            <person name="Cutter A.D."/>
            <person name="Schartner C.M."/>
            <person name="Ralston E.J."/>
            <person name="Meyer B.J."/>
            <person name="Haag E.S."/>
        </authorList>
    </citation>
    <scope>NUCLEOTIDE SEQUENCE [LARGE SCALE GENOMIC DNA]</scope>
    <source>
        <strain evidence="3">JU1422</strain>
    </source>
</reference>
<evidence type="ECO:0000313" key="3">
    <source>
        <dbReference type="Proteomes" id="UP000230233"/>
    </source>
</evidence>
<keyword evidence="1" id="KW-1133">Transmembrane helix</keyword>
<evidence type="ECO:0000256" key="1">
    <source>
        <dbReference type="SAM" id="Phobius"/>
    </source>
</evidence>
<keyword evidence="1" id="KW-0812">Transmembrane</keyword>
<dbReference type="Proteomes" id="UP000230233">
    <property type="component" value="Chromosome II"/>
</dbReference>
<evidence type="ECO:0008006" key="4">
    <source>
        <dbReference type="Google" id="ProtNLM"/>
    </source>
</evidence>
<comment type="caution">
    <text evidence="2">The sequence shown here is derived from an EMBL/GenBank/DDBJ whole genome shotgun (WGS) entry which is preliminary data.</text>
</comment>
<name>A0A2G5V7G9_9PELO</name>
<keyword evidence="1" id="KW-0472">Membrane</keyword>
<dbReference type="EMBL" id="PDUG01000002">
    <property type="protein sequence ID" value="PIC47690.1"/>
    <property type="molecule type" value="Genomic_DNA"/>
</dbReference>
<feature type="transmembrane region" description="Helical" evidence="1">
    <location>
        <begin position="96"/>
        <end position="116"/>
    </location>
</feature>
<sequence>MSQLDSQAPNPFKDTRPFEEYRENALYQLQKAKEGLGRSYEPEPRKIPLREKIWKKLQAIAKAIWFWLIRTTPKVVNFLWNLPEIINKTHTRRVGIHNIVLVVFCFTGFVLSFLVLSQDIEEVFDDPSESNYILEVSPSHEFLEGWTATYNDWYTRKEDVENEQSFETTTTNST</sequence>